<feature type="transmembrane region" description="Helical" evidence="1">
    <location>
        <begin position="18"/>
        <end position="40"/>
    </location>
</feature>
<evidence type="ECO:0000313" key="3">
    <source>
        <dbReference type="Proteomes" id="UP001301731"/>
    </source>
</evidence>
<keyword evidence="3" id="KW-1185">Reference proteome</keyword>
<evidence type="ECO:0000256" key="1">
    <source>
        <dbReference type="SAM" id="Phobius"/>
    </source>
</evidence>
<protein>
    <submittedName>
        <fullName evidence="2">Uncharacterized protein</fullName>
    </submittedName>
</protein>
<gene>
    <name evidence="2" type="ORF">R2D22_26000</name>
</gene>
<keyword evidence="1" id="KW-1133">Transmembrane helix</keyword>
<proteinExistence type="predicted"/>
<keyword evidence="1" id="KW-0812">Transmembrane</keyword>
<name>A0ABZ0LYY8_9ACTN</name>
<keyword evidence="1" id="KW-0472">Membrane</keyword>
<evidence type="ECO:0000313" key="2">
    <source>
        <dbReference type="EMBL" id="WOX24646.1"/>
    </source>
</evidence>
<dbReference type="EMBL" id="CP137573">
    <property type="protein sequence ID" value="WOX24646.1"/>
    <property type="molecule type" value="Genomic_DNA"/>
</dbReference>
<organism evidence="2 3">
    <name type="scientific">Streptomyces solicathayae</name>
    <dbReference type="NCBI Taxonomy" id="3081768"/>
    <lineage>
        <taxon>Bacteria</taxon>
        <taxon>Bacillati</taxon>
        <taxon>Actinomycetota</taxon>
        <taxon>Actinomycetes</taxon>
        <taxon>Kitasatosporales</taxon>
        <taxon>Streptomycetaceae</taxon>
        <taxon>Streptomyces</taxon>
    </lineage>
</organism>
<reference evidence="2 3" key="1">
    <citation type="submission" date="2023-10" db="EMBL/GenBank/DDBJ databases">
        <title>The genome sequence of Streptomyces sp. HUAS YS2.</title>
        <authorList>
            <person name="Mo P."/>
        </authorList>
    </citation>
    <scope>NUCLEOTIDE SEQUENCE [LARGE SCALE GENOMIC DNA]</scope>
    <source>
        <strain evidence="2 3">HUAS YS2</strain>
    </source>
</reference>
<dbReference type="RefSeq" id="WP_318107092.1">
    <property type="nucleotide sequence ID" value="NZ_CP137573.1"/>
</dbReference>
<sequence>MPVTSAIGFSVNYFSDEVGFLLCVMLVAIAAFILTILLNVKWSRITA</sequence>
<dbReference type="Proteomes" id="UP001301731">
    <property type="component" value="Chromosome"/>
</dbReference>
<accession>A0ABZ0LYY8</accession>